<feature type="region of interest" description="Disordered" evidence="1">
    <location>
        <begin position="1"/>
        <end position="90"/>
    </location>
</feature>
<keyword evidence="3" id="KW-1185">Reference proteome</keyword>
<evidence type="ECO:0000313" key="3">
    <source>
        <dbReference type="Proteomes" id="UP000765509"/>
    </source>
</evidence>
<organism evidence="2 3">
    <name type="scientific">Austropuccinia psidii MF-1</name>
    <dbReference type="NCBI Taxonomy" id="1389203"/>
    <lineage>
        <taxon>Eukaryota</taxon>
        <taxon>Fungi</taxon>
        <taxon>Dikarya</taxon>
        <taxon>Basidiomycota</taxon>
        <taxon>Pucciniomycotina</taxon>
        <taxon>Pucciniomycetes</taxon>
        <taxon>Pucciniales</taxon>
        <taxon>Sphaerophragmiaceae</taxon>
        <taxon>Austropuccinia</taxon>
    </lineage>
</organism>
<protein>
    <submittedName>
        <fullName evidence="2">Uncharacterized protein</fullName>
    </submittedName>
</protein>
<name>A0A9Q3GFK7_9BASI</name>
<feature type="compositionally biased region" description="Low complexity" evidence="1">
    <location>
        <begin position="1"/>
        <end position="13"/>
    </location>
</feature>
<gene>
    <name evidence="2" type="ORF">O181_005473</name>
</gene>
<accession>A0A9Q3GFK7</accession>
<sequence>MGFKGQSKFSFSSPNNTDFFPLHIEKNPPNPPQQDSHVPCMPSKQTLWQPTPGTSGTQWLQDLSREPSQQNEPPIPGLSQSSEPCEDTLTSCPAAPASVIIIDDMLSGAPPPLLPPRFQLPPLHSHDEAQKEVTDLRPTVMIPQEIVQESCWRIANCSTSFPLWMQLIEMRCTGNSGRN</sequence>
<evidence type="ECO:0000313" key="2">
    <source>
        <dbReference type="EMBL" id="MBW0465758.1"/>
    </source>
</evidence>
<evidence type="ECO:0000256" key="1">
    <source>
        <dbReference type="SAM" id="MobiDB-lite"/>
    </source>
</evidence>
<feature type="compositionally biased region" description="Polar residues" evidence="1">
    <location>
        <begin position="43"/>
        <end position="90"/>
    </location>
</feature>
<comment type="caution">
    <text evidence="2">The sequence shown here is derived from an EMBL/GenBank/DDBJ whole genome shotgun (WGS) entry which is preliminary data.</text>
</comment>
<proteinExistence type="predicted"/>
<dbReference type="Proteomes" id="UP000765509">
    <property type="component" value="Unassembled WGS sequence"/>
</dbReference>
<dbReference type="AlphaFoldDB" id="A0A9Q3GFK7"/>
<dbReference type="EMBL" id="AVOT02001120">
    <property type="protein sequence ID" value="MBW0465758.1"/>
    <property type="molecule type" value="Genomic_DNA"/>
</dbReference>
<reference evidence="2" key="1">
    <citation type="submission" date="2021-03" db="EMBL/GenBank/DDBJ databases">
        <title>Draft genome sequence of rust myrtle Austropuccinia psidii MF-1, a brazilian biotype.</title>
        <authorList>
            <person name="Quecine M.C."/>
            <person name="Pachon D.M.R."/>
            <person name="Bonatelli M.L."/>
            <person name="Correr F.H."/>
            <person name="Franceschini L.M."/>
            <person name="Leite T.F."/>
            <person name="Margarido G.R.A."/>
            <person name="Almeida C.A."/>
            <person name="Ferrarezi J.A."/>
            <person name="Labate C.A."/>
        </authorList>
    </citation>
    <scope>NUCLEOTIDE SEQUENCE</scope>
    <source>
        <strain evidence="2">MF-1</strain>
    </source>
</reference>